<evidence type="ECO:0000256" key="7">
    <source>
        <dbReference type="HAMAP-Rule" id="MF_00853"/>
    </source>
</evidence>
<evidence type="ECO:0000256" key="3">
    <source>
        <dbReference type="ARBA" id="ARBA00022741"/>
    </source>
</evidence>
<comment type="catalytic activity">
    <reaction evidence="7">
        <text>protoporphyrinogen IX + 3 a ubiquinone = protoporphyrin IX + 3 a ubiquinol</text>
        <dbReference type="Rhea" id="RHEA:63936"/>
        <dbReference type="Rhea" id="RHEA-COMP:9565"/>
        <dbReference type="Rhea" id="RHEA-COMP:9566"/>
        <dbReference type="ChEBI" id="CHEBI:16389"/>
        <dbReference type="ChEBI" id="CHEBI:17976"/>
        <dbReference type="ChEBI" id="CHEBI:57306"/>
        <dbReference type="ChEBI" id="CHEBI:57307"/>
    </reaction>
</comment>
<dbReference type="PANTHER" id="PTHR38030:SF2">
    <property type="entry name" value="PROTOPORPHYRINOGEN IX DEHYDROGENASE [QUINONE]"/>
    <property type="match status" value="1"/>
</dbReference>
<keyword evidence="7" id="KW-1003">Cell membrane</keyword>
<accession>A0A388SB61</accession>
<dbReference type="InterPro" id="IPR029039">
    <property type="entry name" value="Flavoprotein-like_sf"/>
</dbReference>
<proteinExistence type="inferred from homology"/>
<keyword evidence="4 7" id="KW-0560">Oxidoreductase</keyword>
<dbReference type="GO" id="GO:0004729">
    <property type="term" value="F:oxygen-dependent protoporphyrinogen oxidase activity"/>
    <property type="evidence" value="ECO:0007669"/>
    <property type="project" value="InterPro"/>
</dbReference>
<keyword evidence="5" id="KW-0472">Membrane</keyword>
<evidence type="ECO:0000256" key="5">
    <source>
        <dbReference type="ARBA" id="ARBA00023136"/>
    </source>
</evidence>
<keyword evidence="6 7" id="KW-0627">Porphyrin biosynthesis</keyword>
<keyword evidence="1 7" id="KW-0285">Flavoprotein</keyword>
<dbReference type="InterPro" id="IPR008254">
    <property type="entry name" value="Flavodoxin/NO_synth"/>
</dbReference>
<dbReference type="OrthoDB" id="9795729at2"/>
<reference evidence="9 10" key="1">
    <citation type="journal article" date="2018" name="Int. J. Syst. Evol. Microbiol.">
        <title>Mesosutterella multiformis gen. nov., sp. nov., a member of the family Sutterellaceae and Sutterella megalosphaeroides sp. nov., isolated from human faeces.</title>
        <authorList>
            <person name="Sakamoto M."/>
            <person name="Ikeyama N."/>
            <person name="Kunihiro T."/>
            <person name="Iino T."/>
            <person name="Yuki M."/>
            <person name="Ohkuma M."/>
        </authorList>
    </citation>
    <scope>NUCLEOTIDE SEQUENCE [LARGE SCALE GENOMIC DNA]</scope>
    <source>
        <strain evidence="9 10">4NBBH2</strain>
    </source>
</reference>
<dbReference type="GO" id="GO:0070819">
    <property type="term" value="F:menaquinone-dependent protoporphyrinogen oxidase activity"/>
    <property type="evidence" value="ECO:0007669"/>
    <property type="project" value="UniProtKB-UniRule"/>
</dbReference>
<dbReference type="RefSeq" id="WP_022442833.1">
    <property type="nucleotide sequence ID" value="NZ_BGZJ01000001.1"/>
</dbReference>
<dbReference type="Proteomes" id="UP000266091">
    <property type="component" value="Unassembled WGS sequence"/>
</dbReference>
<evidence type="ECO:0000256" key="6">
    <source>
        <dbReference type="ARBA" id="ARBA00023244"/>
    </source>
</evidence>
<dbReference type="AlphaFoldDB" id="A0A388SB61"/>
<protein>
    <recommendedName>
        <fullName evidence="7">Protoporphyrinogen IX dehydrogenase [quinone]</fullName>
        <ecNumber evidence="7">1.3.5.3</ecNumber>
    </recommendedName>
    <alternativeName>
        <fullName evidence="7">Protoporphyrinogen IX dehydrogenase [menaquinone]</fullName>
    </alternativeName>
    <alternativeName>
        <fullName evidence="7">Protoporphyrinogen IX dehydrogenase [ubiquinone]</fullName>
    </alternativeName>
    <alternativeName>
        <fullName evidence="7">Protoporphyrinogen oxidase</fullName>
        <shortName evidence="7">PPO</shortName>
    </alternativeName>
</protein>
<dbReference type="InterPro" id="IPR052200">
    <property type="entry name" value="Protoporphyrinogen_IX_DH"/>
</dbReference>
<evidence type="ECO:0000256" key="1">
    <source>
        <dbReference type="ARBA" id="ARBA00022630"/>
    </source>
</evidence>
<dbReference type="UniPathway" id="UPA00251">
    <property type="reaction ID" value="UER00324"/>
</dbReference>
<sequence>MKNVLIIYWSHDGRTARISRRICEVIEAEGHKATMMHVMEAEREGVDLDSYDIILLGCAIRYGEFNKQFVNFVNKNKAKLDAKPNSMFNITAIARNPEKATVAGNVYARKFMENNPWKPHEMKCFAGKVDYPNCGPVDGFLIRLIMMMTKGPTDKHSVNDFTNWDDVEAYARHCLTLA</sequence>
<comment type="function">
    <text evidence="7">Catalyzes the 6-electron oxidation of protoporphyrinogen IX to form protoporphyrin IX; under anaerobic conditions uses menaquinone as an electron acceptor, under aerobic conditions uses ubiquinone as an electron acceptor.</text>
</comment>
<dbReference type="GO" id="GO:0005886">
    <property type="term" value="C:plasma membrane"/>
    <property type="evidence" value="ECO:0007669"/>
    <property type="project" value="UniProtKB-SubCell"/>
</dbReference>
<comment type="similarity">
    <text evidence="7">Belongs to the HemG family.</text>
</comment>
<evidence type="ECO:0000313" key="10">
    <source>
        <dbReference type="Proteomes" id="UP000266091"/>
    </source>
</evidence>
<dbReference type="NCBIfam" id="NF008316">
    <property type="entry name" value="PRK11104.1"/>
    <property type="match status" value="1"/>
</dbReference>
<dbReference type="Gene3D" id="3.40.50.360">
    <property type="match status" value="1"/>
</dbReference>
<dbReference type="PANTHER" id="PTHR38030">
    <property type="entry name" value="PROTOPORPHYRINOGEN IX DEHYDROGENASE [MENAQUINONE]"/>
    <property type="match status" value="1"/>
</dbReference>
<comment type="catalytic activity">
    <reaction evidence="7">
        <text>protoporphyrinogen IX + 3 a quinone = protoporphyrin IX + 3 a quinol</text>
        <dbReference type="Rhea" id="RHEA:65032"/>
        <dbReference type="ChEBI" id="CHEBI:24646"/>
        <dbReference type="ChEBI" id="CHEBI:57306"/>
        <dbReference type="ChEBI" id="CHEBI:57307"/>
        <dbReference type="ChEBI" id="CHEBI:132124"/>
        <dbReference type="EC" id="1.3.5.3"/>
    </reaction>
</comment>
<comment type="pathway">
    <text evidence="7">Porphyrin-containing compound metabolism; protoporphyrin-IX biosynthesis; protoporphyrin-IX from protoporphyrinogen-IX: step 1/1.</text>
</comment>
<dbReference type="SUPFAM" id="SSF52218">
    <property type="entry name" value="Flavoproteins"/>
    <property type="match status" value="1"/>
</dbReference>
<dbReference type="GO" id="GO:0010181">
    <property type="term" value="F:FMN binding"/>
    <property type="evidence" value="ECO:0007669"/>
    <property type="project" value="UniProtKB-UniRule"/>
</dbReference>
<evidence type="ECO:0000259" key="8">
    <source>
        <dbReference type="PROSITE" id="PS50902"/>
    </source>
</evidence>
<comment type="subcellular location">
    <subcellularLocation>
        <location evidence="7">Cell membrane</location>
        <topology evidence="7">Peripheral membrane protein</topology>
    </subcellularLocation>
</comment>
<dbReference type="GO" id="GO:0006782">
    <property type="term" value="P:protoporphyrinogen IX biosynthetic process"/>
    <property type="evidence" value="ECO:0007669"/>
    <property type="project" value="UniProtKB-UniRule"/>
</dbReference>
<dbReference type="Pfam" id="PF12724">
    <property type="entry name" value="Flavodoxin_5"/>
    <property type="match status" value="1"/>
</dbReference>
<dbReference type="EC" id="1.3.5.3" evidence="7"/>
<keyword evidence="2 7" id="KW-0288">FMN</keyword>
<organism evidence="9 10">
    <name type="scientific">Mesosutterella multiformis</name>
    <dbReference type="NCBI Taxonomy" id="2259133"/>
    <lineage>
        <taxon>Bacteria</taxon>
        <taxon>Pseudomonadati</taxon>
        <taxon>Pseudomonadota</taxon>
        <taxon>Betaproteobacteria</taxon>
        <taxon>Burkholderiales</taxon>
        <taxon>Sutterellaceae</taxon>
        <taxon>Mesosutterella</taxon>
    </lineage>
</organism>
<keyword evidence="10" id="KW-1185">Reference proteome</keyword>
<name>A0A388SB61_9BURK</name>
<dbReference type="HAMAP" id="MF_00853">
    <property type="entry name" value="HemG"/>
    <property type="match status" value="1"/>
</dbReference>
<dbReference type="EMBL" id="BGZJ01000001">
    <property type="protein sequence ID" value="GBO93445.1"/>
    <property type="molecule type" value="Genomic_DNA"/>
</dbReference>
<dbReference type="InterPro" id="IPR026816">
    <property type="entry name" value="Flavodoxin_dom"/>
</dbReference>
<comment type="catalytic activity">
    <reaction evidence="7">
        <text>protoporphyrinogen IX + 3 a menaquinone = protoporphyrin IX + 3 a menaquinol</text>
        <dbReference type="Rhea" id="RHEA:27409"/>
        <dbReference type="Rhea" id="RHEA-COMP:9537"/>
        <dbReference type="Rhea" id="RHEA-COMP:9539"/>
        <dbReference type="ChEBI" id="CHEBI:16374"/>
        <dbReference type="ChEBI" id="CHEBI:18151"/>
        <dbReference type="ChEBI" id="CHEBI:57306"/>
        <dbReference type="ChEBI" id="CHEBI:57307"/>
        <dbReference type="EC" id="1.3.5.3"/>
    </reaction>
</comment>
<dbReference type="PROSITE" id="PS50902">
    <property type="entry name" value="FLAVODOXIN_LIKE"/>
    <property type="match status" value="1"/>
</dbReference>
<comment type="caution">
    <text evidence="9">The sequence shown here is derived from an EMBL/GenBank/DDBJ whole genome shotgun (WGS) entry which is preliminary data.</text>
</comment>
<evidence type="ECO:0000256" key="4">
    <source>
        <dbReference type="ARBA" id="ARBA00023002"/>
    </source>
</evidence>
<evidence type="ECO:0000256" key="2">
    <source>
        <dbReference type="ARBA" id="ARBA00022643"/>
    </source>
</evidence>
<keyword evidence="3 7" id="KW-0547">Nucleotide-binding</keyword>
<evidence type="ECO:0000313" key="9">
    <source>
        <dbReference type="EMBL" id="GBO93445.1"/>
    </source>
</evidence>
<feature type="domain" description="Flavodoxin-like" evidence="8">
    <location>
        <begin position="4"/>
        <end position="169"/>
    </location>
</feature>
<gene>
    <name evidence="7 9" type="primary">hemG</name>
    <name evidence="9" type="ORF">MESMUL_07990</name>
</gene>
<dbReference type="InterPro" id="IPR044264">
    <property type="entry name" value="HemG"/>
</dbReference>
<accession>A0A401LJQ3</accession>
<comment type="cofactor">
    <cofactor evidence="7">
        <name>FMN</name>
        <dbReference type="ChEBI" id="CHEBI:58210"/>
    </cofactor>
    <text evidence="7">Binds 1 FMN non-covalently per subunit.</text>
</comment>